<keyword evidence="2" id="KW-0235">DNA replication</keyword>
<feature type="short sequence motif" description="Important for interaction with partner proteins" evidence="2">
    <location>
        <begin position="139"/>
        <end position="144"/>
    </location>
</feature>
<dbReference type="NCBIfam" id="TIGR00621">
    <property type="entry name" value="ssb"/>
    <property type="match status" value="1"/>
</dbReference>
<evidence type="ECO:0000313" key="6">
    <source>
        <dbReference type="Proteomes" id="UP000243525"/>
    </source>
</evidence>
<dbReference type="GO" id="GO:0009295">
    <property type="term" value="C:nucleoid"/>
    <property type="evidence" value="ECO:0007669"/>
    <property type="project" value="TreeGrafter"/>
</dbReference>
<dbReference type="Gene3D" id="2.40.50.140">
    <property type="entry name" value="Nucleic acid-binding proteins"/>
    <property type="match status" value="1"/>
</dbReference>
<comment type="subunit">
    <text evidence="2">Homotetramer.</text>
</comment>
<dbReference type="InterPro" id="IPR012340">
    <property type="entry name" value="NA-bd_OB-fold"/>
</dbReference>
<evidence type="ECO:0000256" key="4">
    <source>
        <dbReference type="SAM" id="MobiDB-lite"/>
    </source>
</evidence>
<dbReference type="HAMAP" id="MF_00984">
    <property type="entry name" value="SSB"/>
    <property type="match status" value="1"/>
</dbReference>
<dbReference type="GO" id="GO:0003697">
    <property type="term" value="F:single-stranded DNA binding"/>
    <property type="evidence" value="ECO:0007669"/>
    <property type="project" value="UniProtKB-UniRule"/>
</dbReference>
<dbReference type="PROSITE" id="PS50935">
    <property type="entry name" value="SSB"/>
    <property type="match status" value="1"/>
</dbReference>
<dbReference type="Pfam" id="PF00436">
    <property type="entry name" value="SSB"/>
    <property type="match status" value="1"/>
</dbReference>
<dbReference type="CDD" id="cd04496">
    <property type="entry name" value="SSB_OBF"/>
    <property type="match status" value="1"/>
</dbReference>
<protein>
    <recommendedName>
        <fullName evidence="2 3">Single-stranded DNA-binding protein</fullName>
        <shortName evidence="2">SSB</shortName>
    </recommendedName>
</protein>
<dbReference type="PIRSF" id="PIRSF002070">
    <property type="entry name" value="SSB"/>
    <property type="match status" value="1"/>
</dbReference>
<proteinExistence type="inferred from homology"/>
<dbReference type="RefSeq" id="WP_107821262.1">
    <property type="nucleotide sequence ID" value="NZ_OY782574.1"/>
</dbReference>
<evidence type="ECO:0000256" key="3">
    <source>
        <dbReference type="PIRNR" id="PIRNR002070"/>
    </source>
</evidence>
<dbReference type="OrthoDB" id="9809878at2"/>
<evidence type="ECO:0000256" key="2">
    <source>
        <dbReference type="HAMAP-Rule" id="MF_00984"/>
    </source>
</evidence>
<dbReference type="PANTHER" id="PTHR10302">
    <property type="entry name" value="SINGLE-STRANDED DNA-BINDING PROTEIN"/>
    <property type="match status" value="1"/>
</dbReference>
<gene>
    <name evidence="5" type="ORF">C8N47_103175</name>
</gene>
<dbReference type="Proteomes" id="UP000243525">
    <property type="component" value="Unassembled WGS sequence"/>
</dbReference>
<accession>A0A2T5C4T1</accession>
<dbReference type="GO" id="GO:0006281">
    <property type="term" value="P:DNA repair"/>
    <property type="evidence" value="ECO:0007669"/>
    <property type="project" value="UniProtKB-UniRule"/>
</dbReference>
<dbReference type="PANTHER" id="PTHR10302:SF27">
    <property type="entry name" value="SINGLE-STRANDED DNA-BINDING PROTEIN"/>
    <property type="match status" value="1"/>
</dbReference>
<dbReference type="GO" id="GO:0006310">
    <property type="term" value="P:DNA recombination"/>
    <property type="evidence" value="ECO:0007669"/>
    <property type="project" value="UniProtKB-UniRule"/>
</dbReference>
<comment type="function">
    <text evidence="2">Plays an important role in DNA replication, recombination and repair. Binds to ssDNA and to an array of partner proteins to recruit them to their sites of action during DNA metabolism.</text>
</comment>
<comment type="caution">
    <text evidence="5">The sequence shown here is derived from an EMBL/GenBank/DDBJ whole genome shotgun (WGS) entry which is preliminary data.</text>
</comment>
<dbReference type="EMBL" id="QAAD01000003">
    <property type="protein sequence ID" value="PTN09878.1"/>
    <property type="molecule type" value="Genomic_DNA"/>
</dbReference>
<organism evidence="5 6">
    <name type="scientific">Mangrovibacterium marinum</name>
    <dbReference type="NCBI Taxonomy" id="1639118"/>
    <lineage>
        <taxon>Bacteria</taxon>
        <taxon>Pseudomonadati</taxon>
        <taxon>Bacteroidota</taxon>
        <taxon>Bacteroidia</taxon>
        <taxon>Marinilabiliales</taxon>
        <taxon>Prolixibacteraceae</taxon>
        <taxon>Mangrovibacterium</taxon>
    </lineage>
</organism>
<dbReference type="InterPro" id="IPR000424">
    <property type="entry name" value="Primosome_PriB/ssb"/>
</dbReference>
<evidence type="ECO:0000313" key="5">
    <source>
        <dbReference type="EMBL" id="PTN09878.1"/>
    </source>
</evidence>
<dbReference type="SUPFAM" id="SSF50249">
    <property type="entry name" value="Nucleic acid-binding proteins"/>
    <property type="match status" value="1"/>
</dbReference>
<comment type="caution">
    <text evidence="2">Lacks conserved residue(s) required for the propagation of feature annotation.</text>
</comment>
<dbReference type="GO" id="GO:0006260">
    <property type="term" value="P:DNA replication"/>
    <property type="evidence" value="ECO:0007669"/>
    <property type="project" value="UniProtKB-UniRule"/>
</dbReference>
<feature type="region of interest" description="Disordered" evidence="4">
    <location>
        <begin position="100"/>
        <end position="144"/>
    </location>
</feature>
<reference evidence="5 6" key="1">
    <citation type="submission" date="2018-04" db="EMBL/GenBank/DDBJ databases">
        <title>Genomic Encyclopedia of Archaeal and Bacterial Type Strains, Phase II (KMG-II): from individual species to whole genera.</title>
        <authorList>
            <person name="Goeker M."/>
        </authorList>
    </citation>
    <scope>NUCLEOTIDE SEQUENCE [LARGE SCALE GENOMIC DNA]</scope>
    <source>
        <strain evidence="5 6">DSM 28823</strain>
    </source>
</reference>
<evidence type="ECO:0000256" key="1">
    <source>
        <dbReference type="ARBA" id="ARBA00023125"/>
    </source>
</evidence>
<dbReference type="AlphaFoldDB" id="A0A2T5C4T1"/>
<keyword evidence="6" id="KW-1185">Reference proteome</keyword>
<dbReference type="InterPro" id="IPR011344">
    <property type="entry name" value="ssDNA-bd"/>
</dbReference>
<feature type="compositionally biased region" description="Polar residues" evidence="4">
    <location>
        <begin position="109"/>
        <end position="128"/>
    </location>
</feature>
<keyword evidence="2" id="KW-0227">DNA damage</keyword>
<keyword evidence="2" id="KW-0233">DNA recombination</keyword>
<keyword evidence="2" id="KW-0234">DNA repair</keyword>
<name>A0A2T5C4T1_9BACT</name>
<keyword evidence="1 2" id="KW-0238">DNA-binding</keyword>
<sequence length="144" mass="16057">MSVNKVILIGNVGQDPEVKHLDKDVTVARFPLATSESYTAKNGEKVTATEWHNIVVWRGLAKVVEQYVHKGDKLYLEGRIRTRSWDDKDGNKRYTTEINVDNMEMLTPKGQSTGAQQTSAPSNQQAASVSEPDFSSSDEDDLPF</sequence>